<dbReference type="InterPro" id="IPR003772">
    <property type="entry name" value="YceD"/>
</dbReference>
<dbReference type="EMBL" id="JAKGSI010000002">
    <property type="protein sequence ID" value="MCF4006343.1"/>
    <property type="molecule type" value="Genomic_DNA"/>
</dbReference>
<dbReference type="RefSeq" id="WP_236118152.1">
    <property type="nucleotide sequence ID" value="NZ_JAKGSI010000002.1"/>
</dbReference>
<organism evidence="2 3">
    <name type="scientific">Corynebacterium uropygiale</name>
    <dbReference type="NCBI Taxonomy" id="1775911"/>
    <lineage>
        <taxon>Bacteria</taxon>
        <taxon>Bacillati</taxon>
        <taxon>Actinomycetota</taxon>
        <taxon>Actinomycetes</taxon>
        <taxon>Mycobacteriales</taxon>
        <taxon>Corynebacteriaceae</taxon>
        <taxon>Corynebacterium</taxon>
    </lineage>
</organism>
<dbReference type="Proteomes" id="UP001139336">
    <property type="component" value="Unassembled WGS sequence"/>
</dbReference>
<dbReference type="AlphaFoldDB" id="A0A9X1QRC2"/>
<sequence length="180" mass="18936">MTSPFIFDVADLLRSGDVPEQRVQTGPAPTRIGVEMIAIPEGAEVTVSATLTPLGDAVMADADVSAALEGECVRCLETMTPPATFHVSGVFSDSPDFVTSAEDEDEDEGENGLLSVENGTIDLLQLVIDEAGLSLPFNPQCEGGCVAEDSENAVPEPDGVSGEDEKNLPDPRWAGLEKFL</sequence>
<evidence type="ECO:0000313" key="3">
    <source>
        <dbReference type="Proteomes" id="UP001139336"/>
    </source>
</evidence>
<keyword evidence="3" id="KW-1185">Reference proteome</keyword>
<proteinExistence type="predicted"/>
<evidence type="ECO:0000313" key="2">
    <source>
        <dbReference type="EMBL" id="MCF4006343.1"/>
    </source>
</evidence>
<gene>
    <name evidence="2" type="ORF">L1O03_04000</name>
</gene>
<comment type="caution">
    <text evidence="2">The sequence shown here is derived from an EMBL/GenBank/DDBJ whole genome shotgun (WGS) entry which is preliminary data.</text>
</comment>
<evidence type="ECO:0000256" key="1">
    <source>
        <dbReference type="SAM" id="MobiDB-lite"/>
    </source>
</evidence>
<dbReference type="Pfam" id="PF02620">
    <property type="entry name" value="YceD"/>
    <property type="match status" value="1"/>
</dbReference>
<name>A0A9X1QRC2_9CORY</name>
<accession>A0A9X1QRC2</accession>
<feature type="region of interest" description="Disordered" evidence="1">
    <location>
        <begin position="146"/>
        <end position="180"/>
    </location>
</feature>
<protein>
    <submittedName>
        <fullName evidence="2">YceD family protein</fullName>
    </submittedName>
</protein>
<reference evidence="2" key="1">
    <citation type="submission" date="2022-01" db="EMBL/GenBank/DDBJ databases">
        <title>Corynebacterium sp. nov isolated from isolated from the feces of the greater white-fronted geese (Anser albifrons) at Poyang Lake, PR China.</title>
        <authorList>
            <person name="Liu Q."/>
        </authorList>
    </citation>
    <scope>NUCLEOTIDE SEQUENCE</scope>
    <source>
        <strain evidence="2">JCM 32435</strain>
    </source>
</reference>